<evidence type="ECO:0000256" key="12">
    <source>
        <dbReference type="PROSITE-ProRule" id="PRU00560"/>
    </source>
</evidence>
<accession>A0A5E7IJ01</accession>
<feature type="binding site" evidence="12">
    <location>
        <begin position="27"/>
        <end position="34"/>
    </location>
    <ligand>
        <name>ATP</name>
        <dbReference type="ChEBI" id="CHEBI:30616"/>
    </ligand>
</feature>
<keyword evidence="3 12" id="KW-0378">Hydrolase</keyword>
<evidence type="ECO:0000256" key="8">
    <source>
        <dbReference type="ARBA" id="ARBA00034617"/>
    </source>
</evidence>
<dbReference type="InterPro" id="IPR014017">
    <property type="entry name" value="DNA_helicase_UvrD-like_C"/>
</dbReference>
<dbReference type="GO" id="GO:0005524">
    <property type="term" value="F:ATP binding"/>
    <property type="evidence" value="ECO:0007669"/>
    <property type="project" value="UniProtKB-UniRule"/>
</dbReference>
<dbReference type="EMBL" id="CABVIH010000006">
    <property type="protein sequence ID" value="VVO76280.1"/>
    <property type="molecule type" value="Genomic_DNA"/>
</dbReference>
<evidence type="ECO:0000256" key="10">
    <source>
        <dbReference type="ARBA" id="ARBA00034923"/>
    </source>
</evidence>
<gene>
    <name evidence="14" type="primary">pcrA</name>
    <name evidence="14" type="ORF">PS880_01568</name>
</gene>
<dbReference type="PANTHER" id="PTHR11070">
    <property type="entry name" value="UVRD / RECB / PCRA DNA HELICASE FAMILY MEMBER"/>
    <property type="match status" value="1"/>
</dbReference>
<evidence type="ECO:0000259" key="13">
    <source>
        <dbReference type="PROSITE" id="PS51198"/>
    </source>
</evidence>
<evidence type="ECO:0000256" key="5">
    <source>
        <dbReference type="ARBA" id="ARBA00022840"/>
    </source>
</evidence>
<dbReference type="GO" id="GO:0000725">
    <property type="term" value="P:recombinational repair"/>
    <property type="evidence" value="ECO:0007669"/>
    <property type="project" value="TreeGrafter"/>
</dbReference>
<dbReference type="InterPro" id="IPR000212">
    <property type="entry name" value="DNA_helicase_UvrD/REP"/>
</dbReference>
<evidence type="ECO:0000256" key="7">
    <source>
        <dbReference type="ARBA" id="ARBA00023235"/>
    </source>
</evidence>
<organism evidence="14 15">
    <name type="scientific">Pseudomonas fluorescens</name>
    <dbReference type="NCBI Taxonomy" id="294"/>
    <lineage>
        <taxon>Bacteria</taxon>
        <taxon>Pseudomonadati</taxon>
        <taxon>Pseudomonadota</taxon>
        <taxon>Gammaproteobacteria</taxon>
        <taxon>Pseudomonadales</taxon>
        <taxon>Pseudomonadaceae</taxon>
        <taxon>Pseudomonas</taxon>
    </lineage>
</organism>
<dbReference type="InterPro" id="IPR013986">
    <property type="entry name" value="DExx_box_DNA_helicase_dom_sf"/>
</dbReference>
<dbReference type="SUPFAM" id="SSF52540">
    <property type="entry name" value="P-loop containing nucleoside triphosphate hydrolases"/>
    <property type="match status" value="1"/>
</dbReference>
<dbReference type="Proteomes" id="UP000375525">
    <property type="component" value="Unassembled WGS sequence"/>
</dbReference>
<dbReference type="PROSITE" id="PS51198">
    <property type="entry name" value="UVRD_HELICASE_ATP_BIND"/>
    <property type="match status" value="1"/>
</dbReference>
<evidence type="ECO:0000256" key="9">
    <source>
        <dbReference type="ARBA" id="ARBA00034808"/>
    </source>
</evidence>
<evidence type="ECO:0000256" key="11">
    <source>
        <dbReference type="ARBA" id="ARBA00048988"/>
    </source>
</evidence>
<keyword evidence="5 12" id="KW-0067">ATP-binding</keyword>
<dbReference type="EC" id="5.6.2.4" evidence="9"/>
<protein>
    <recommendedName>
        <fullName evidence="9">DNA 3'-5' helicase</fullName>
        <ecNumber evidence="9">5.6.2.4</ecNumber>
    </recommendedName>
    <alternativeName>
        <fullName evidence="10">DNA 3'-5' helicase II</fullName>
    </alternativeName>
</protein>
<keyword evidence="2 12" id="KW-0547">Nucleotide-binding</keyword>
<dbReference type="Gene3D" id="1.10.10.160">
    <property type="match status" value="1"/>
</dbReference>
<dbReference type="RefSeq" id="WP_224790230.1">
    <property type="nucleotide sequence ID" value="NZ_CABVIH010000006.1"/>
</dbReference>
<evidence type="ECO:0000256" key="3">
    <source>
        <dbReference type="ARBA" id="ARBA00022801"/>
    </source>
</evidence>
<evidence type="ECO:0000256" key="2">
    <source>
        <dbReference type="ARBA" id="ARBA00022741"/>
    </source>
</evidence>
<reference evidence="14 15" key="1">
    <citation type="submission" date="2019-09" db="EMBL/GenBank/DDBJ databases">
        <authorList>
            <person name="Chandra G."/>
            <person name="Truman W A."/>
        </authorList>
    </citation>
    <scope>NUCLEOTIDE SEQUENCE [LARGE SCALE GENOMIC DNA]</scope>
    <source>
        <strain evidence="14">PS880</strain>
    </source>
</reference>
<evidence type="ECO:0000256" key="6">
    <source>
        <dbReference type="ARBA" id="ARBA00023125"/>
    </source>
</evidence>
<comment type="similarity">
    <text evidence="1">Belongs to the helicase family. UvrD subfamily.</text>
</comment>
<comment type="catalytic activity">
    <reaction evidence="11">
        <text>ATP + H2O = ADP + phosphate + H(+)</text>
        <dbReference type="Rhea" id="RHEA:13065"/>
        <dbReference type="ChEBI" id="CHEBI:15377"/>
        <dbReference type="ChEBI" id="CHEBI:15378"/>
        <dbReference type="ChEBI" id="CHEBI:30616"/>
        <dbReference type="ChEBI" id="CHEBI:43474"/>
        <dbReference type="ChEBI" id="CHEBI:456216"/>
        <dbReference type="EC" id="5.6.2.4"/>
    </reaction>
</comment>
<feature type="domain" description="UvrD-like helicase ATP-binding" evidence="13">
    <location>
        <begin position="6"/>
        <end position="281"/>
    </location>
</feature>
<dbReference type="CDD" id="cd17932">
    <property type="entry name" value="DEXQc_UvrD"/>
    <property type="match status" value="1"/>
</dbReference>
<evidence type="ECO:0000256" key="1">
    <source>
        <dbReference type="ARBA" id="ARBA00009922"/>
    </source>
</evidence>
<evidence type="ECO:0000256" key="4">
    <source>
        <dbReference type="ARBA" id="ARBA00022806"/>
    </source>
</evidence>
<dbReference type="GO" id="GO:0003677">
    <property type="term" value="F:DNA binding"/>
    <property type="evidence" value="ECO:0007669"/>
    <property type="project" value="UniProtKB-KW"/>
</dbReference>
<keyword evidence="6" id="KW-0238">DNA-binding</keyword>
<dbReference type="InterPro" id="IPR027417">
    <property type="entry name" value="P-loop_NTPase"/>
</dbReference>
<keyword evidence="7" id="KW-0413">Isomerase</keyword>
<dbReference type="Gene3D" id="3.40.50.300">
    <property type="entry name" value="P-loop containing nucleotide triphosphate hydrolases"/>
    <property type="match status" value="2"/>
</dbReference>
<dbReference type="InterPro" id="IPR014016">
    <property type="entry name" value="UvrD-like_ATP-bd"/>
</dbReference>
<dbReference type="Pfam" id="PF13361">
    <property type="entry name" value="UvrD_C"/>
    <property type="match status" value="1"/>
</dbReference>
<evidence type="ECO:0000313" key="14">
    <source>
        <dbReference type="EMBL" id="VVO76280.1"/>
    </source>
</evidence>
<dbReference type="GO" id="GO:0016887">
    <property type="term" value="F:ATP hydrolysis activity"/>
    <property type="evidence" value="ECO:0007669"/>
    <property type="project" value="RHEA"/>
</dbReference>
<comment type="catalytic activity">
    <reaction evidence="8">
        <text>Couples ATP hydrolysis with the unwinding of duplex DNA by translocating in the 3'-5' direction.</text>
        <dbReference type="EC" id="5.6.2.4"/>
    </reaction>
</comment>
<name>A0A5E7IJ01_PSEFL</name>
<dbReference type="AlphaFoldDB" id="A0A5E7IJ01"/>
<dbReference type="GO" id="GO:0043138">
    <property type="term" value="F:3'-5' DNA helicase activity"/>
    <property type="evidence" value="ECO:0007669"/>
    <property type="project" value="UniProtKB-EC"/>
</dbReference>
<dbReference type="PANTHER" id="PTHR11070:SF2">
    <property type="entry name" value="ATP-DEPENDENT DNA HELICASE SRS2"/>
    <property type="match status" value="1"/>
</dbReference>
<dbReference type="Pfam" id="PF00580">
    <property type="entry name" value="UvrD-helicase"/>
    <property type="match status" value="1"/>
</dbReference>
<keyword evidence="4 12" id="KW-0347">Helicase</keyword>
<proteinExistence type="inferred from homology"/>
<evidence type="ECO:0000313" key="15">
    <source>
        <dbReference type="Proteomes" id="UP000375525"/>
    </source>
</evidence>
<sequence>MMDLSNAGLDDKQLAAINHPGSVFLTACPGSGKTKTLTYKVATELCKIDDHRKFVVAITYTHRAADEILERVERLGLATAQLWIGTIHSFCLEWIIRPYAIYEPRLESGFTIINQPDAEALLEELCKSTNYPKIKTYDCGYHFVDGKIALLCSDIKKHTNVRDVLRRYFAILKQERKIDFELILFFAHKLISNFPVIAKHLSNLFSIVLLDEYQDTKEIQYLILFCIFSSRPDQTRAFVVGDQDQAIFNSLGGYAIEFDDFKRKSRLSIESLSLSYNYRSSTKIVKYFTNYRLHPGPITARSEHKEYHSVICYDRTITANHLEDEVERLIRHSLYVQRIRPEEICIIGPQWPSLAAMTRRLMSRLPECSFDGPGMIPFGRELDNFWYKVSRISLSDPAPDMYLRRVRWATEVVDALGAEGIKCNHSPKSLLKELNAIQLTEQNGMQYLEQYFQKFLELIRIPLLDTHPSLHNHYLSFFEAAHKKIARAKSDGLELIEGIDNFKRAFRPRSGITISTIHGIKGAEFDNVIAFSLLEGLVPHWADPKPLDSAKKLLYVICSRARKNLFLISETARGKAGTSELVKTNYLYDTVPND</sequence>